<dbReference type="PANTHER" id="PTHR22602:SF0">
    <property type="entry name" value="TRANSFERASE CAF17, MITOCHONDRIAL-RELATED"/>
    <property type="match status" value="1"/>
</dbReference>
<evidence type="ECO:0000259" key="1">
    <source>
        <dbReference type="Pfam" id="PF01571"/>
    </source>
</evidence>
<dbReference type="Proteomes" id="UP000294702">
    <property type="component" value="Unassembled WGS sequence"/>
</dbReference>
<dbReference type="Gene3D" id="2.40.30.160">
    <property type="match status" value="1"/>
</dbReference>
<dbReference type="PANTHER" id="PTHR22602">
    <property type="entry name" value="TRANSFERASE CAF17, MITOCHONDRIAL-RELATED"/>
    <property type="match status" value="1"/>
</dbReference>
<dbReference type="RefSeq" id="WP_132692103.1">
    <property type="nucleotide sequence ID" value="NZ_SMFT01000006.1"/>
</dbReference>
<dbReference type="GO" id="GO:0016226">
    <property type="term" value="P:iron-sulfur cluster assembly"/>
    <property type="evidence" value="ECO:0007669"/>
    <property type="project" value="TreeGrafter"/>
</dbReference>
<protein>
    <submittedName>
        <fullName evidence="3">Uncharacterized protein</fullName>
    </submittedName>
</protein>
<dbReference type="InterPro" id="IPR029043">
    <property type="entry name" value="GcvT/YgfZ_C"/>
</dbReference>
<name>A0A4V2PAT3_9PAST</name>
<dbReference type="Pfam" id="PF21130">
    <property type="entry name" value="YgfZ_barrel"/>
    <property type="match status" value="1"/>
</dbReference>
<dbReference type="InterPro" id="IPR045179">
    <property type="entry name" value="YgfZ/GcvT"/>
</dbReference>
<dbReference type="InterPro" id="IPR006222">
    <property type="entry name" value="GCVT_N"/>
</dbReference>
<dbReference type="InterPro" id="IPR017703">
    <property type="entry name" value="YgfZ/GCV_T_CS"/>
</dbReference>
<dbReference type="Pfam" id="PF01571">
    <property type="entry name" value="GCV_T"/>
    <property type="match status" value="1"/>
</dbReference>
<dbReference type="Gene3D" id="3.30.70.1630">
    <property type="match status" value="1"/>
</dbReference>
<dbReference type="OrthoDB" id="9796287at2"/>
<organism evidence="3 4">
    <name type="scientific">Volucribacter psittacicida</name>
    <dbReference type="NCBI Taxonomy" id="203482"/>
    <lineage>
        <taxon>Bacteria</taxon>
        <taxon>Pseudomonadati</taxon>
        <taxon>Pseudomonadota</taxon>
        <taxon>Gammaproteobacteria</taxon>
        <taxon>Pasteurellales</taxon>
        <taxon>Pasteurellaceae</taxon>
        <taxon>Volucribacter</taxon>
    </lineage>
</organism>
<dbReference type="Gene3D" id="3.30.70.1400">
    <property type="entry name" value="Aminomethyltransferase beta-barrel domains"/>
    <property type="match status" value="1"/>
</dbReference>
<evidence type="ECO:0000313" key="3">
    <source>
        <dbReference type="EMBL" id="TCJ94815.1"/>
    </source>
</evidence>
<sequence>MLIELSHYVIIDIQGEDSRKYLQGQLTCDIEKLAIGHSTLTAHCDPKGKVQSLFRLVAVEEQHFYAIIDRSLLPSALEALKKYAVFSKVSFQQLEAQIIGVIGQTLQADYVINLADQRQIAINLSPQRLTFDGQLADWQVADIQAGLPSLTAQTQLEFLPQALNLQAIEQAISFQKGCYIGQEMVARAKYRGVNKRAMLSFSAQTEACPAIGSELEMDLGESWRATGVVISAVNFAGKLYLQAVLSNQLVLETGFRLPQDHSPLTRLPLPYEI</sequence>
<dbReference type="SUPFAM" id="SSF103025">
    <property type="entry name" value="Folate-binding domain"/>
    <property type="match status" value="1"/>
</dbReference>
<dbReference type="PIRSF" id="PIRSF006487">
    <property type="entry name" value="GcvT"/>
    <property type="match status" value="1"/>
</dbReference>
<comment type="caution">
    <text evidence="3">The sequence shown here is derived from an EMBL/GenBank/DDBJ whole genome shotgun (WGS) entry which is preliminary data.</text>
</comment>
<reference evidence="3 4" key="1">
    <citation type="submission" date="2019-03" db="EMBL/GenBank/DDBJ databases">
        <title>Genomic Encyclopedia of Type Strains, Phase IV (KMG-IV): sequencing the most valuable type-strain genomes for metagenomic binning, comparative biology and taxonomic classification.</title>
        <authorList>
            <person name="Goeker M."/>
        </authorList>
    </citation>
    <scope>NUCLEOTIDE SEQUENCE [LARGE SCALE GENOMIC DNA]</scope>
    <source>
        <strain evidence="3 4">DSM 15534</strain>
    </source>
</reference>
<accession>A0A4V2PAT3</accession>
<dbReference type="EMBL" id="SMFT01000006">
    <property type="protein sequence ID" value="TCJ94815.1"/>
    <property type="molecule type" value="Genomic_DNA"/>
</dbReference>
<feature type="domain" description="tRNA-modifying protein YgfZ-like beta-barrel" evidence="2">
    <location>
        <begin position="194"/>
        <end position="260"/>
    </location>
</feature>
<dbReference type="SUPFAM" id="SSF101790">
    <property type="entry name" value="Aminomethyltransferase beta-barrel domain"/>
    <property type="match status" value="1"/>
</dbReference>
<evidence type="ECO:0000313" key="4">
    <source>
        <dbReference type="Proteomes" id="UP000294702"/>
    </source>
</evidence>
<dbReference type="NCBIfam" id="TIGR03317">
    <property type="entry name" value="ygfZ_signature"/>
    <property type="match status" value="1"/>
</dbReference>
<keyword evidence="4" id="KW-1185">Reference proteome</keyword>
<proteinExistence type="predicted"/>
<feature type="domain" description="GCVT N-terminal" evidence="1">
    <location>
        <begin position="2"/>
        <end position="98"/>
    </location>
</feature>
<evidence type="ECO:0000259" key="2">
    <source>
        <dbReference type="Pfam" id="PF21130"/>
    </source>
</evidence>
<gene>
    <name evidence="3" type="ORF">EV694_2049</name>
</gene>
<dbReference type="InterPro" id="IPR048451">
    <property type="entry name" value="YgfZ_barrel"/>
</dbReference>
<dbReference type="AlphaFoldDB" id="A0A4V2PAT3"/>